<dbReference type="GO" id="GO:0051536">
    <property type="term" value="F:iron-sulfur cluster binding"/>
    <property type="evidence" value="ECO:0007669"/>
    <property type="project" value="UniProtKB-KW"/>
</dbReference>
<evidence type="ECO:0000256" key="16">
    <source>
        <dbReference type="RuleBase" id="RU364075"/>
    </source>
</evidence>
<dbReference type="RefSeq" id="WP_430694759.1">
    <property type="nucleotide sequence ID" value="NZ_QJTI01000004.1"/>
</dbReference>
<evidence type="ECO:0000256" key="9">
    <source>
        <dbReference type="ARBA" id="ARBA00022898"/>
    </source>
</evidence>
<evidence type="ECO:0000259" key="17">
    <source>
        <dbReference type="Pfam" id="PF00266"/>
    </source>
</evidence>
<comment type="cofactor">
    <cofactor evidence="1 15">
        <name>pyridoxal 5'-phosphate</name>
        <dbReference type="ChEBI" id="CHEBI:597326"/>
    </cofactor>
</comment>
<comment type="caution">
    <text evidence="18">The sequence shown here is derived from an EMBL/GenBank/DDBJ whole genome shotgun (WGS) entry which is preliminary data.</text>
</comment>
<evidence type="ECO:0000313" key="19">
    <source>
        <dbReference type="Proteomes" id="UP000248148"/>
    </source>
</evidence>
<accession>A0A318TQF0</accession>
<dbReference type="InterPro" id="IPR015422">
    <property type="entry name" value="PyrdxlP-dep_Trfase_small"/>
</dbReference>
<comment type="subunit">
    <text evidence="4">Homodimer.</text>
</comment>
<evidence type="ECO:0000256" key="15">
    <source>
        <dbReference type="RuleBase" id="RU004504"/>
    </source>
</evidence>
<dbReference type="PANTHER" id="PTHR11601">
    <property type="entry name" value="CYSTEINE DESULFURYLASE FAMILY MEMBER"/>
    <property type="match status" value="1"/>
</dbReference>
<keyword evidence="10 16" id="KW-0408">Iron</keyword>
<proteinExistence type="inferred from homology"/>
<gene>
    <name evidence="18" type="ORF">BJ122_104165</name>
</gene>
<comment type="similarity">
    <text evidence="3 16">Belongs to the class-V pyridoxal-phosphate-dependent aminotransferase family. NifS/IscS subfamily.</text>
</comment>
<dbReference type="PROSITE" id="PS00595">
    <property type="entry name" value="AA_TRANSFER_CLASS_5"/>
    <property type="match status" value="1"/>
</dbReference>
<evidence type="ECO:0000256" key="7">
    <source>
        <dbReference type="ARBA" id="ARBA00022679"/>
    </source>
</evidence>
<evidence type="ECO:0000256" key="1">
    <source>
        <dbReference type="ARBA" id="ARBA00001933"/>
    </source>
</evidence>
<dbReference type="AlphaFoldDB" id="A0A318TQF0"/>
<dbReference type="InterPro" id="IPR016454">
    <property type="entry name" value="Cysteine_dSase"/>
</dbReference>
<evidence type="ECO:0000256" key="3">
    <source>
        <dbReference type="ARBA" id="ARBA00006490"/>
    </source>
</evidence>
<evidence type="ECO:0000256" key="5">
    <source>
        <dbReference type="ARBA" id="ARBA00012239"/>
    </source>
</evidence>
<keyword evidence="11 16" id="KW-0411">Iron-sulfur</keyword>
<dbReference type="PIRSF" id="PIRSF005572">
    <property type="entry name" value="NifS"/>
    <property type="match status" value="1"/>
</dbReference>
<dbReference type="Gene3D" id="1.10.260.50">
    <property type="match status" value="1"/>
</dbReference>
<keyword evidence="19" id="KW-1185">Reference proteome</keyword>
<dbReference type="InterPro" id="IPR017772">
    <property type="entry name" value="Cys_deSase_NifS_bac/arc"/>
</dbReference>
<evidence type="ECO:0000256" key="6">
    <source>
        <dbReference type="ARBA" id="ARBA00013558"/>
    </source>
</evidence>
<organism evidence="18 19">
    <name type="scientific">Rhodopseudomonas faecalis</name>
    <dbReference type="NCBI Taxonomy" id="99655"/>
    <lineage>
        <taxon>Bacteria</taxon>
        <taxon>Pseudomonadati</taxon>
        <taxon>Pseudomonadota</taxon>
        <taxon>Alphaproteobacteria</taxon>
        <taxon>Hyphomicrobiales</taxon>
        <taxon>Nitrobacteraceae</taxon>
        <taxon>Rhodopseudomonas</taxon>
    </lineage>
</organism>
<evidence type="ECO:0000256" key="13">
    <source>
        <dbReference type="ARBA" id="ARBA00031911"/>
    </source>
</evidence>
<dbReference type="Gene3D" id="3.40.640.10">
    <property type="entry name" value="Type I PLP-dependent aspartate aminotransferase-like (Major domain)"/>
    <property type="match status" value="1"/>
</dbReference>
<dbReference type="SUPFAM" id="SSF53383">
    <property type="entry name" value="PLP-dependent transferases"/>
    <property type="match status" value="1"/>
</dbReference>
<dbReference type="InterPro" id="IPR015424">
    <property type="entry name" value="PyrdxlP-dep_Trfase"/>
</dbReference>
<evidence type="ECO:0000256" key="4">
    <source>
        <dbReference type="ARBA" id="ARBA00011738"/>
    </source>
</evidence>
<dbReference type="Proteomes" id="UP000248148">
    <property type="component" value="Unassembled WGS sequence"/>
</dbReference>
<evidence type="ECO:0000256" key="12">
    <source>
        <dbReference type="ARBA" id="ARBA00023231"/>
    </source>
</evidence>
<keyword evidence="12" id="KW-0535">Nitrogen fixation</keyword>
<dbReference type="EMBL" id="QJTI01000004">
    <property type="protein sequence ID" value="PYF04185.1"/>
    <property type="molecule type" value="Genomic_DNA"/>
</dbReference>
<dbReference type="NCBIfam" id="TIGR03402">
    <property type="entry name" value="FeS_nifS"/>
    <property type="match status" value="1"/>
</dbReference>
<name>A0A318TQF0_9BRAD</name>
<dbReference type="InterPro" id="IPR020578">
    <property type="entry name" value="Aminotrans_V_PyrdxlP_BS"/>
</dbReference>
<evidence type="ECO:0000256" key="11">
    <source>
        <dbReference type="ARBA" id="ARBA00023014"/>
    </source>
</evidence>
<dbReference type="InterPro" id="IPR000192">
    <property type="entry name" value="Aminotrans_V_dom"/>
</dbReference>
<dbReference type="GO" id="GO:0046872">
    <property type="term" value="F:metal ion binding"/>
    <property type="evidence" value="ECO:0007669"/>
    <property type="project" value="UniProtKB-KW"/>
</dbReference>
<sequence length="400" mass="42311">MTMSANSHVYLDANATTALDPRVLEAMLPYFTQQFGNPSSKHGGGEAAANAVRRARAQVQKLLGADKPTEIVFNSGGTEGANAAILAALEAAPRRREIIISAVEHPAVLALCAYLEKHKGIRIHVIPVDRHGWLDIDAYRRALSDRVAVVSIMWANNETGVIFPVPELAELAKEVGALFHSDAVQAAGKLPIDLKATEIDMLSLSAHKFHGPKGVGALYVRDSVRFKPQIRGGHQERGRRAGTENVPGIVGLGAAAELAAAHFDDEQTRVRTLRDRLERGILDQVGHAVALGAAAERLPNTSTIAFSFIEAEAAVMLLDRAGIAVSMGSACSAGSFEPSHVLVAMKVPEAALRGAVRFSLSRHNSDADIDRALAAVPGIVAKLRAISPFGAEEGAPVALG</sequence>
<evidence type="ECO:0000256" key="10">
    <source>
        <dbReference type="ARBA" id="ARBA00023004"/>
    </source>
</evidence>
<keyword evidence="9 16" id="KW-0663">Pyridoxal phosphate</keyword>
<keyword evidence="8 16" id="KW-0479">Metal-binding</keyword>
<dbReference type="InterPro" id="IPR015421">
    <property type="entry name" value="PyrdxlP-dep_Trfase_major"/>
</dbReference>
<evidence type="ECO:0000256" key="8">
    <source>
        <dbReference type="ARBA" id="ARBA00022723"/>
    </source>
</evidence>
<dbReference type="GO" id="GO:0031071">
    <property type="term" value="F:cysteine desulfurase activity"/>
    <property type="evidence" value="ECO:0007669"/>
    <property type="project" value="UniProtKB-EC"/>
</dbReference>
<feature type="domain" description="Aminotransferase class V" evidence="17">
    <location>
        <begin position="9"/>
        <end position="371"/>
    </location>
</feature>
<reference evidence="18 19" key="1">
    <citation type="submission" date="2018-06" db="EMBL/GenBank/DDBJ databases">
        <title>Genomic Encyclopedia of Archaeal and Bacterial Type Strains, Phase II (KMG-II): from individual species to whole genera.</title>
        <authorList>
            <person name="Goeker M."/>
        </authorList>
    </citation>
    <scope>NUCLEOTIDE SEQUENCE [LARGE SCALE GENOMIC DNA]</scope>
    <source>
        <strain evidence="18 19">JCM 11668</strain>
    </source>
</reference>
<dbReference type="FunFam" id="3.40.640.10:FF:000084">
    <property type="entry name" value="IscS-like cysteine desulfurase"/>
    <property type="match status" value="1"/>
</dbReference>
<dbReference type="EC" id="2.8.1.7" evidence="5 16"/>
<dbReference type="Pfam" id="PF00266">
    <property type="entry name" value="Aminotran_5"/>
    <property type="match status" value="1"/>
</dbReference>
<evidence type="ECO:0000256" key="2">
    <source>
        <dbReference type="ARBA" id="ARBA00003120"/>
    </source>
</evidence>
<evidence type="ECO:0000256" key="14">
    <source>
        <dbReference type="ARBA" id="ARBA00050776"/>
    </source>
</evidence>
<dbReference type="GO" id="GO:0030170">
    <property type="term" value="F:pyridoxal phosphate binding"/>
    <property type="evidence" value="ECO:0007669"/>
    <property type="project" value="InterPro"/>
</dbReference>
<dbReference type="GO" id="GO:0006520">
    <property type="term" value="P:amino acid metabolic process"/>
    <property type="evidence" value="ECO:0007669"/>
    <property type="project" value="InterPro"/>
</dbReference>
<comment type="function">
    <text evidence="2">Catalyzes the removal of elemental sulfur atoms from cysteine to produce alanine. Seems to participate in the biosynthesis of the nitrogenase metalloclusters by providing the inorganic sulfur required for the Fe-S core formation.</text>
</comment>
<evidence type="ECO:0000313" key="18">
    <source>
        <dbReference type="EMBL" id="PYF04185.1"/>
    </source>
</evidence>
<dbReference type="PANTHER" id="PTHR11601:SF34">
    <property type="entry name" value="CYSTEINE DESULFURASE"/>
    <property type="match status" value="1"/>
</dbReference>
<keyword evidence="7 16" id="KW-0808">Transferase</keyword>
<dbReference type="Gene3D" id="3.90.1150.10">
    <property type="entry name" value="Aspartate Aminotransferase, domain 1"/>
    <property type="match status" value="1"/>
</dbReference>
<protein>
    <recommendedName>
        <fullName evidence="6 16">Cysteine desulfurase</fullName>
        <ecNumber evidence="5 16">2.8.1.7</ecNumber>
    </recommendedName>
    <alternativeName>
        <fullName evidence="13 16">Nitrogenase metalloclusters biosynthesis protein NifS</fullName>
    </alternativeName>
</protein>
<comment type="catalytic activity">
    <reaction evidence="14 16">
        <text>(sulfur carrier)-H + L-cysteine = (sulfur carrier)-SH + L-alanine</text>
        <dbReference type="Rhea" id="RHEA:43892"/>
        <dbReference type="Rhea" id="RHEA-COMP:14737"/>
        <dbReference type="Rhea" id="RHEA-COMP:14739"/>
        <dbReference type="ChEBI" id="CHEBI:29917"/>
        <dbReference type="ChEBI" id="CHEBI:35235"/>
        <dbReference type="ChEBI" id="CHEBI:57972"/>
        <dbReference type="ChEBI" id="CHEBI:64428"/>
        <dbReference type="EC" id="2.8.1.7"/>
    </reaction>
</comment>